<dbReference type="Proteomes" id="UP001589896">
    <property type="component" value="Unassembled WGS sequence"/>
</dbReference>
<protein>
    <submittedName>
        <fullName evidence="7">Family 43 glycosylhydrolase</fullName>
    </submittedName>
</protein>
<dbReference type="PANTHER" id="PTHR43301:SF3">
    <property type="entry name" value="ARABINAN ENDO-1,5-ALPHA-L-ARABINOSIDASE A-RELATED"/>
    <property type="match status" value="1"/>
</dbReference>
<feature type="signal peptide" evidence="5">
    <location>
        <begin position="1"/>
        <end position="29"/>
    </location>
</feature>
<evidence type="ECO:0000256" key="4">
    <source>
        <dbReference type="ARBA" id="ARBA00023295"/>
    </source>
</evidence>
<organism evidence="7 8">
    <name type="scientific">Lysobacter korlensis</name>
    <dbReference type="NCBI Taxonomy" id="553636"/>
    <lineage>
        <taxon>Bacteria</taxon>
        <taxon>Pseudomonadati</taxon>
        <taxon>Pseudomonadota</taxon>
        <taxon>Gammaproteobacteria</taxon>
        <taxon>Lysobacterales</taxon>
        <taxon>Lysobacteraceae</taxon>
        <taxon>Lysobacter</taxon>
    </lineage>
</organism>
<dbReference type="SUPFAM" id="SSF75005">
    <property type="entry name" value="Arabinanase/levansucrase/invertase"/>
    <property type="match status" value="1"/>
</dbReference>
<dbReference type="InterPro" id="IPR035992">
    <property type="entry name" value="Ricin_B-like_lectins"/>
</dbReference>
<evidence type="ECO:0000256" key="5">
    <source>
        <dbReference type="SAM" id="SignalP"/>
    </source>
</evidence>
<feature type="chain" id="PRO_5045140619" evidence="5">
    <location>
        <begin position="30"/>
        <end position="608"/>
    </location>
</feature>
<dbReference type="InterPro" id="IPR023296">
    <property type="entry name" value="Glyco_hydro_beta-prop_sf"/>
</dbReference>
<proteinExistence type="inferred from homology"/>
<accession>A0ABV6RUG0</accession>
<comment type="pathway">
    <text evidence="1">Glycan metabolism; L-arabinan degradation.</text>
</comment>
<reference evidence="7 8" key="1">
    <citation type="submission" date="2024-09" db="EMBL/GenBank/DDBJ databases">
        <authorList>
            <person name="Sun Q."/>
            <person name="Mori K."/>
        </authorList>
    </citation>
    <scope>NUCLEOTIDE SEQUENCE [LARGE SCALE GENOMIC DNA]</scope>
    <source>
        <strain evidence="7 8">KCTC 23076</strain>
    </source>
</reference>
<comment type="caution">
    <text evidence="7">The sequence shown here is derived from an EMBL/GenBank/DDBJ whole genome shotgun (WGS) entry which is preliminary data.</text>
</comment>
<evidence type="ECO:0000259" key="6">
    <source>
        <dbReference type="SMART" id="SM00458"/>
    </source>
</evidence>
<keyword evidence="3" id="KW-0378">Hydrolase</keyword>
<dbReference type="Gene3D" id="2.80.10.50">
    <property type="match status" value="1"/>
</dbReference>
<dbReference type="RefSeq" id="WP_386672500.1">
    <property type="nucleotide sequence ID" value="NZ_JBHLTG010000006.1"/>
</dbReference>
<dbReference type="InterPro" id="IPR050727">
    <property type="entry name" value="GH43_arabinanases"/>
</dbReference>
<dbReference type="PROSITE" id="PS50231">
    <property type="entry name" value="RICIN_B_LECTIN"/>
    <property type="match status" value="1"/>
</dbReference>
<sequence>MKTERRITRAVVVAAAMLLGAGLITPASAAPPSGAQEVDIDPAGQLPLTGNLNLHDPTIYKDGDTYYAAATHRGIWSSPSLEGPWTNIGSVTAAPWTSVAGYSVWAPHVQKIGDTFYYYYSISGFGSNNSAIGLKTTKTPGIPSSYVDHGAPIVASGTLSEDNATFNAIDPALEQDEDGNWWMVWGSHFDGIFIQQLDSDMVTLVGERYKVADRESEAFPIDNPNFNRIEGPSVFKHGDWYYLLTAWDWCCRGNGNDNTYKIVAGRSKNIQGPYVDKNGVDLAEGGGTIILNSRQAQPGVTPSGLHRAPGAPDYFWEGDTLYMSYHSYRPGTVMGIRPINWDGGWPFFYEPGGGPYDIRDNGIYQLRMQGGSIASPGSLQNPTASNSCLEAGDGDVQLAACADAIGQYWMLEREGDGFYRWRSLAGDRDLYLTMENLSGTIGTPVGLEPLDGSDRQLWYFDDTGHGFHRLTGKGSNLSLEVENTNGVVGTEIVGSYRRDGDHQAGNLTQAAKWPPQQWRIETIVDDTAPEVTASLDQQQRIVVDATDDIAGVALIEYRVDKKNKPADGWITLDGPIRTDAASVVTIRATDAAGNVSEELEVTLQGLRG</sequence>
<dbReference type="PANTHER" id="PTHR43301">
    <property type="entry name" value="ARABINAN ENDO-1,5-ALPHA-L-ARABINOSIDASE"/>
    <property type="match status" value="1"/>
</dbReference>
<keyword evidence="8" id="KW-1185">Reference proteome</keyword>
<dbReference type="SMART" id="SM00458">
    <property type="entry name" value="RICIN"/>
    <property type="match status" value="1"/>
</dbReference>
<evidence type="ECO:0000256" key="3">
    <source>
        <dbReference type="ARBA" id="ARBA00022801"/>
    </source>
</evidence>
<dbReference type="EMBL" id="JBHLTG010000006">
    <property type="protein sequence ID" value="MFC0680605.1"/>
    <property type="molecule type" value="Genomic_DNA"/>
</dbReference>
<comment type="similarity">
    <text evidence="2">Belongs to the glycosyl hydrolase 43 family.</text>
</comment>
<keyword evidence="5" id="KW-0732">Signal</keyword>
<dbReference type="Gene3D" id="2.115.10.20">
    <property type="entry name" value="Glycosyl hydrolase domain, family 43"/>
    <property type="match status" value="1"/>
</dbReference>
<name>A0ABV6RUG0_9GAMM</name>
<dbReference type="SUPFAM" id="SSF50370">
    <property type="entry name" value="Ricin B-like lectins"/>
    <property type="match status" value="1"/>
</dbReference>
<dbReference type="InterPro" id="IPR006710">
    <property type="entry name" value="Glyco_hydro_43"/>
</dbReference>
<dbReference type="Pfam" id="PF04616">
    <property type="entry name" value="Glyco_hydro_43"/>
    <property type="match status" value="1"/>
</dbReference>
<evidence type="ECO:0000256" key="2">
    <source>
        <dbReference type="ARBA" id="ARBA00009865"/>
    </source>
</evidence>
<evidence type="ECO:0000313" key="8">
    <source>
        <dbReference type="Proteomes" id="UP001589896"/>
    </source>
</evidence>
<gene>
    <name evidence="7" type="ORF">ACFFGH_22475</name>
</gene>
<evidence type="ECO:0000313" key="7">
    <source>
        <dbReference type="EMBL" id="MFC0680605.1"/>
    </source>
</evidence>
<dbReference type="CDD" id="cd08998">
    <property type="entry name" value="GH43_Arb43a-like"/>
    <property type="match status" value="1"/>
</dbReference>
<dbReference type="InterPro" id="IPR000772">
    <property type="entry name" value="Ricin_B_lectin"/>
</dbReference>
<dbReference type="CDD" id="cd00161">
    <property type="entry name" value="beta-trefoil_Ricin-like"/>
    <property type="match status" value="1"/>
</dbReference>
<feature type="domain" description="Ricin B lectin" evidence="6">
    <location>
        <begin position="375"/>
        <end position="521"/>
    </location>
</feature>
<evidence type="ECO:0000256" key="1">
    <source>
        <dbReference type="ARBA" id="ARBA00004834"/>
    </source>
</evidence>
<keyword evidence="4" id="KW-0326">Glycosidase</keyword>